<name>A0A2N1NBI5_9GLOM</name>
<evidence type="ECO:0000256" key="1">
    <source>
        <dbReference type="SAM" id="Phobius"/>
    </source>
</evidence>
<dbReference type="VEuPathDB" id="FungiDB:RhiirFUN_015658"/>
<feature type="transmembrane region" description="Helical" evidence="1">
    <location>
        <begin position="138"/>
        <end position="157"/>
    </location>
</feature>
<dbReference type="VEuPathDB" id="FungiDB:FUN_010313"/>
<evidence type="ECO:0000313" key="3">
    <source>
        <dbReference type="Proteomes" id="UP000233469"/>
    </source>
</evidence>
<evidence type="ECO:0000313" key="2">
    <source>
        <dbReference type="EMBL" id="PKK71262.1"/>
    </source>
</evidence>
<sequence length="159" mass="18321">MSIEDINSLKVPSSLLTHSKNSSVSSLSTKDSHEINIEDEIPLLLTSPKPIHNNKPSSEEIYYNKFSNDSIIYHHHINHTNSSTKKDKIKKKRLCRKIKEFWNWLIDPRHPKRKSPLIILIILAIVLSIFAIKGFRDSTIYILATMVIIFPALLYLCKS</sequence>
<reference evidence="2 3" key="2">
    <citation type="submission" date="2017-10" db="EMBL/GenBank/DDBJ databases">
        <title>Extensive intraspecific genome diversity in a model arbuscular mycorrhizal fungus.</title>
        <authorList>
            <person name="Chen E.C.H."/>
            <person name="Morin E."/>
            <person name="Baudet D."/>
            <person name="Noel J."/>
            <person name="Ndikumana S."/>
            <person name="Charron P."/>
            <person name="St-Onge C."/>
            <person name="Giorgi J."/>
            <person name="Grigoriev I.V."/>
            <person name="Roux C."/>
            <person name="Martin F.M."/>
            <person name="Corradi N."/>
        </authorList>
    </citation>
    <scope>NUCLEOTIDE SEQUENCE [LARGE SCALE GENOMIC DNA]</scope>
    <source>
        <strain evidence="2 3">C2</strain>
    </source>
</reference>
<dbReference type="AlphaFoldDB" id="A0A2N1NBI5"/>
<comment type="caution">
    <text evidence="2">The sequence shown here is derived from an EMBL/GenBank/DDBJ whole genome shotgun (WGS) entry which is preliminary data.</text>
</comment>
<reference evidence="2 3" key="1">
    <citation type="submission" date="2016-04" db="EMBL/GenBank/DDBJ databases">
        <title>Genome analyses suggest a sexual origin of heterokaryosis in a supposedly ancient asexual fungus.</title>
        <authorList>
            <person name="Ropars J."/>
            <person name="Sedzielewska K."/>
            <person name="Noel J."/>
            <person name="Charron P."/>
            <person name="Farinelli L."/>
            <person name="Marton T."/>
            <person name="Kruger M."/>
            <person name="Pelin A."/>
            <person name="Brachmann A."/>
            <person name="Corradi N."/>
        </authorList>
    </citation>
    <scope>NUCLEOTIDE SEQUENCE [LARGE SCALE GENOMIC DNA]</scope>
    <source>
        <strain evidence="2 3">C2</strain>
    </source>
</reference>
<gene>
    <name evidence="2" type="ORF">RhiirC2_849285</name>
</gene>
<organism evidence="2 3">
    <name type="scientific">Rhizophagus irregularis</name>
    <dbReference type="NCBI Taxonomy" id="588596"/>
    <lineage>
        <taxon>Eukaryota</taxon>
        <taxon>Fungi</taxon>
        <taxon>Fungi incertae sedis</taxon>
        <taxon>Mucoromycota</taxon>
        <taxon>Glomeromycotina</taxon>
        <taxon>Glomeromycetes</taxon>
        <taxon>Glomerales</taxon>
        <taxon>Glomeraceae</taxon>
        <taxon>Rhizophagus</taxon>
    </lineage>
</organism>
<accession>A0A2N1NBI5</accession>
<dbReference type="Proteomes" id="UP000233469">
    <property type="component" value="Unassembled WGS sequence"/>
</dbReference>
<keyword evidence="1" id="KW-0472">Membrane</keyword>
<proteinExistence type="predicted"/>
<dbReference type="EMBL" id="LLXL01000535">
    <property type="protein sequence ID" value="PKK71262.1"/>
    <property type="molecule type" value="Genomic_DNA"/>
</dbReference>
<keyword evidence="1" id="KW-1133">Transmembrane helix</keyword>
<keyword evidence="1" id="KW-0812">Transmembrane</keyword>
<feature type="transmembrane region" description="Helical" evidence="1">
    <location>
        <begin position="115"/>
        <end position="132"/>
    </location>
</feature>
<protein>
    <submittedName>
        <fullName evidence="2">Uncharacterized protein</fullName>
    </submittedName>
</protein>